<evidence type="ECO:0000313" key="5">
    <source>
        <dbReference type="Proteomes" id="UP001360560"/>
    </source>
</evidence>
<feature type="region of interest" description="Disordered" evidence="2">
    <location>
        <begin position="580"/>
        <end position="629"/>
    </location>
</feature>
<dbReference type="GeneID" id="90073705"/>
<evidence type="ECO:0000259" key="3">
    <source>
        <dbReference type="PROSITE" id="PS50018"/>
    </source>
</evidence>
<dbReference type="SMART" id="SM00323">
    <property type="entry name" value="RasGAP"/>
    <property type="match status" value="1"/>
</dbReference>
<evidence type="ECO:0000256" key="2">
    <source>
        <dbReference type="SAM" id="MobiDB-lite"/>
    </source>
</evidence>
<feature type="compositionally biased region" description="Low complexity" evidence="2">
    <location>
        <begin position="580"/>
        <end position="592"/>
    </location>
</feature>
<evidence type="ECO:0000313" key="4">
    <source>
        <dbReference type="EMBL" id="GMM35730.1"/>
    </source>
</evidence>
<dbReference type="Pfam" id="PF00616">
    <property type="entry name" value="RasGAP"/>
    <property type="match status" value="1"/>
</dbReference>
<sequence>MAIVQTPLLQEKTNTHMASHGLTLSSAGHVSIVDSVIASLKILSEEVARDPISNASVIESEPIYISCKKTLLSLSRVQSCVPYVISSFINLLDKLNRRDNFAYIKKRSDISLHQIFLVLTLLSDFTEANWRLKERSELNSISSHSTDDSDKDFPHRIPPDPLEPKLVMKALQVLVKLKSFKKSRSILRQLNGNSAYFELSSSNQEVADIDYNVDALARYLGAASPAGYSKATEIAVTDNANIDNNDILGYLEFLAYLHLTSLSIEKEFQLLTYFTDVFKNAHIQHTHAYFFIDSVINFAVCYTKDFTEVTSKPSVNKVGDGHFEKMYSKFKFSLEDEKKFYYRALAISLVLMPKQFDVFLNNLDSNPNKSKLLKAANNKKQKFLNLVARNIYEGTEKVPTLEFFLVIFNIASVVIQYEPNHPVVTFAKSYVLQVYNVLNPVNNHSLMNDTDISAIDKIRIEFYSLAIVLAPELIKPKVINIIANPETSLRFYYIITHAIYNLIKRPYHREFAYKLIETTAITLRDHTAKLAQIVRETVSDFDALVSDNSSSTHSLKYSQSVLTSDSRTLSSSKYSSTTLNQSASQASQSVSTGMLPSDSNGTPNFASNYNSNTISSPGNNSDNNSGADLSFESHPIVKVSTKKSRKETFLSVLGKRSVGNSKNSVSSGSSNSIPKLSSKKSVISNKTTNTAKTEREIVGYSYNSFNPVTTSLSGNANSSFNADKMSIHSFNSQNRVNKPISVSNIEYMKRVENNAFLSREILKLVFQIFRTYSSFFFKLPSIYNSSDINTYTNKVTNGVHLEAIRQTKTVLFEMKRILDPLLISLADSDMKLVEKARRLVIKILDAEDGSLVETHLAFFSSLYLQSGFIDISLTSSLHEKSFLETISFITLFWSKRVNIVNKIDMDTLVENIGSDGIEILHKCFADNEKLLLIALETPGTEYYRSLKLICSMYTTELNTPGKYITYLRNSVNYKLFESLVEENYYVSSPMALQKRIRKKLYQNLEVFSEGLLLAMDIVYERWKEYYLIRNPSSLAEQEHRNYAGFLAVVLGGIMKPKYSRQAATARLSELENFISRQVDHLNSDDVHEREAAKDLLANELHPHAHKLMIRNIQKDLNILIKRKEKIQAKMNSGELPVSNSREYLSVKYITLLDSYLSIIIGFLNFGEPDVNFALSVDLKVIALKIISLFKPIALGLETSNNLTGGEDVAVTRLKIKVCKFIQKLSDNAVALVIRGCSIKWRCELIQSLARWLDVVCFGSSVNADDKLFNIGDIAAARARTRHEMDSFVYFELVLECLRAIASLFKETPIYAFGAQYSSEILNVRTTQFSNYFNLFSRVLESCLARGSLPGSNAALSAVERKVELIKEQVIVALSNMLEYNYDIGIDYALPLSFHADIKVKHSFLVVFSNIIETIQSSKRRLTPEFEAASFASFADNFCQSSDLLIAVARGILSTDYDRFANSLLEALISVNLEIPKITDLLEFELEISSPSKVTDTLRRTSVPAKMLSLYAKQVGSDYIQGILRPVFAEMQKKNDWFEVEKLQKDNDLIIEENVTKFFYYLRATIKNICASIDVIPIELRALCANLRRLVVNKIHDDGVALLVISSFLFLRFLCPAIVSPEIEGVIDNSPSKREKRSYMQIAKVFQNIANDSLSSIRWHLLSDKKQELISLKKDLFEFLDIVSKDIVPQSVLPKKNKFIISKSSLSVLYSILIHRNIEIGLNMMHPITKPKDSLKEVMKNINVLEMISIDIGQKYLTFSPEIPDFIRNNKEKFTEAYDLFIKFKDSVDPNLLATPFITQSYTRNGTLLVTFSHKYFQKVAKYDLESLVYRALQICDSKWNEPFVMVVDCSFFDINISQKFAEFFAFMTNVATNFWAETITIIYYNVNPMYSPFLEKSLQKYESSVREYRKFNCLFYSPFDSITTLEIAGLPKASLDVVRDTQITIDCLIYSKELDKYVPVVIKIGKVHVFWSYQFLKFNYGGEQQNVRVTSTSTVDDWVDVTDENFINNDGNEFSVTVKGHGILHLSSSKKSEILKNLFLARLTNRVSDAVDYYPINSSEYHSADSFLGSMLASVLLNMVSSAEEVRRVAFNSLVLIIDFYHLKVDKSIIADGTTFPKDFIPYVLNIASTIAKNHPELTSDFISAITEGYESSESKYCCLMLLSLWIKNIYDQYYKVNRVLGTQKVEDIIHQFITKIPPAGDDLLLTFKTFIWKSTVVDSNLVEFAVTDIIREALKKEVQSEPWDNINSVISFFPTIDVCGLVIKQLKQIVDIPNFKNDRQVSINITWVKTKILVKICESLAFDALFIAETYFPEICFIVSMLINIGPYDLRISVRNLIINVFHSFLSKEGLSEVARDHVLKTIDEFSGPGSKVTFGLVKLKNESYDVLSNRPDQVFGAYKHLETFCVSLLKFIEFQPFNIRSVWKGRWSGYVLSAAFRQHGPLQGRGVLISGMLCKSGISDSVIIEYFRKNRIWISDYGYSDFIVGVCLLLTISNFSEALTKISRYWGVLFWVGIAHCNSTNTVQFQSSLKIVKNLITGMSKNGVVDKNTDLFAKIQEFKTESIDFVTDLEQSFKLSFDSEYSDHILISFCAKGLQVPYIKKNGYDLLCILFKIRLEYDLEQQKERIANGEKLESNAIAYLCFIFISGIHGEDYEKVMKSCGLDNSENVSTTEIDIPRVIIDFFATEDEHAALTMFQLGSYFSHKNTDASSKLRFLLLLNVLNDYAPDIVFYGYLNTSETLVKEIEVNGSIEILQAAYKVVENAGSHSAFENPECIKDKYDEIFEKNNISGIKNNSFPDEDPMSPKAVQKVFMDPFHQKVSNFYATKANAYARVD</sequence>
<accession>A0AAV5QMG3</accession>
<dbReference type="GO" id="GO:0007165">
    <property type="term" value="P:signal transduction"/>
    <property type="evidence" value="ECO:0007669"/>
    <property type="project" value="UniProtKB-ARBA"/>
</dbReference>
<feature type="compositionally biased region" description="Low complexity" evidence="2">
    <location>
        <begin position="615"/>
        <end position="626"/>
    </location>
</feature>
<evidence type="ECO:0000256" key="1">
    <source>
        <dbReference type="ARBA" id="ARBA00022468"/>
    </source>
</evidence>
<name>A0AAV5QMG3_9ASCO</name>
<dbReference type="RefSeq" id="XP_064852726.1">
    <property type="nucleotide sequence ID" value="XM_064996654.1"/>
</dbReference>
<feature type="compositionally biased region" description="Low complexity" evidence="2">
    <location>
        <begin position="658"/>
        <end position="672"/>
    </location>
</feature>
<dbReference type="Gene3D" id="1.10.506.10">
    <property type="entry name" value="GTPase Activation - p120gap, domain 1"/>
    <property type="match status" value="1"/>
</dbReference>
<gene>
    <name evidence="4" type="ORF">DASC09_030550</name>
</gene>
<dbReference type="Proteomes" id="UP001360560">
    <property type="component" value="Unassembled WGS sequence"/>
</dbReference>
<dbReference type="GO" id="GO:0005096">
    <property type="term" value="F:GTPase activator activity"/>
    <property type="evidence" value="ECO:0007669"/>
    <property type="project" value="UniProtKB-KW"/>
</dbReference>
<dbReference type="InterPro" id="IPR008936">
    <property type="entry name" value="Rho_GTPase_activation_prot"/>
</dbReference>
<organism evidence="4 5">
    <name type="scientific">Saccharomycopsis crataegensis</name>
    <dbReference type="NCBI Taxonomy" id="43959"/>
    <lineage>
        <taxon>Eukaryota</taxon>
        <taxon>Fungi</taxon>
        <taxon>Dikarya</taxon>
        <taxon>Ascomycota</taxon>
        <taxon>Saccharomycotina</taxon>
        <taxon>Saccharomycetes</taxon>
        <taxon>Saccharomycopsidaceae</taxon>
        <taxon>Saccharomycopsis</taxon>
    </lineage>
</organism>
<dbReference type="PANTHER" id="PTHR10194:SF150">
    <property type="entry name" value="RAS-GAP DOMAIN-CONTAINING PROTEIN"/>
    <property type="match status" value="1"/>
</dbReference>
<dbReference type="InterPro" id="IPR023152">
    <property type="entry name" value="RasGAP_CS"/>
</dbReference>
<dbReference type="PROSITE" id="PS00509">
    <property type="entry name" value="RAS_GTPASE_ACTIV_1"/>
    <property type="match status" value="1"/>
</dbReference>
<dbReference type="InterPro" id="IPR001936">
    <property type="entry name" value="RasGAP_dom"/>
</dbReference>
<dbReference type="PANTHER" id="PTHR10194">
    <property type="entry name" value="RAS GTPASE-ACTIVATING PROTEINS"/>
    <property type="match status" value="1"/>
</dbReference>
<comment type="caution">
    <text evidence="4">The sequence shown here is derived from an EMBL/GenBank/DDBJ whole genome shotgun (WGS) entry which is preliminary data.</text>
</comment>
<dbReference type="InterPro" id="IPR039360">
    <property type="entry name" value="Ras_GTPase"/>
</dbReference>
<feature type="compositionally biased region" description="Polar residues" evidence="2">
    <location>
        <begin position="597"/>
        <end position="614"/>
    </location>
</feature>
<dbReference type="PROSITE" id="PS50018">
    <property type="entry name" value="RAS_GTPASE_ACTIV_2"/>
    <property type="match status" value="1"/>
</dbReference>
<proteinExistence type="predicted"/>
<keyword evidence="5" id="KW-1185">Reference proteome</keyword>
<feature type="compositionally biased region" description="Polar residues" evidence="2">
    <location>
        <begin position="673"/>
        <end position="689"/>
    </location>
</feature>
<protein>
    <submittedName>
        <fullName evidence="4">Ras GTPase activating protein</fullName>
    </submittedName>
</protein>
<feature type="region of interest" description="Disordered" evidence="2">
    <location>
        <begin position="658"/>
        <end position="689"/>
    </location>
</feature>
<reference evidence="4 5" key="1">
    <citation type="journal article" date="2023" name="Elife">
        <title>Identification of key yeast species and microbe-microbe interactions impacting larval growth of Drosophila in the wild.</title>
        <authorList>
            <person name="Mure A."/>
            <person name="Sugiura Y."/>
            <person name="Maeda R."/>
            <person name="Honda K."/>
            <person name="Sakurai N."/>
            <person name="Takahashi Y."/>
            <person name="Watada M."/>
            <person name="Katoh T."/>
            <person name="Gotoh A."/>
            <person name="Gotoh Y."/>
            <person name="Taniguchi I."/>
            <person name="Nakamura K."/>
            <person name="Hayashi T."/>
            <person name="Katayama T."/>
            <person name="Uemura T."/>
            <person name="Hattori Y."/>
        </authorList>
    </citation>
    <scope>NUCLEOTIDE SEQUENCE [LARGE SCALE GENOMIC DNA]</scope>
    <source>
        <strain evidence="4 5">SC-9</strain>
    </source>
</reference>
<dbReference type="EMBL" id="BTFZ01000011">
    <property type="protein sequence ID" value="GMM35730.1"/>
    <property type="molecule type" value="Genomic_DNA"/>
</dbReference>
<keyword evidence="1" id="KW-0343">GTPase activation</keyword>
<dbReference type="SUPFAM" id="SSF48350">
    <property type="entry name" value="GTPase activation domain, GAP"/>
    <property type="match status" value="1"/>
</dbReference>
<feature type="domain" description="Ras-GAP" evidence="3">
    <location>
        <begin position="1455"/>
        <end position="1650"/>
    </location>
</feature>